<feature type="domain" description="BPTI/Kunitz inhibitor" evidence="2">
    <location>
        <begin position="258"/>
        <end position="318"/>
    </location>
</feature>
<reference evidence="3 4" key="1">
    <citation type="submission" date="2024-07" db="EMBL/GenBank/DDBJ databases">
        <title>Enhanced genomic and transcriptomic resources for Trichinella pseudospiralis and T. spiralis underpin the discovery of pronounced molecular differences between stages and species.</title>
        <authorList>
            <person name="Pasi K.K."/>
            <person name="La Rosa G."/>
            <person name="Gomez-Morales M.A."/>
            <person name="Tosini F."/>
            <person name="Sumanam S."/>
            <person name="Young N.D."/>
            <person name="Chang B.C."/>
            <person name="Robin G.B."/>
        </authorList>
    </citation>
    <scope>NUCLEOTIDE SEQUENCE [LARGE SCALE GENOMIC DNA]</scope>
    <source>
        <strain evidence="3">ISS534</strain>
    </source>
</reference>
<comment type="caution">
    <text evidence="3">The sequence shown here is derived from an EMBL/GenBank/DDBJ whole genome shotgun (WGS) entry which is preliminary data.</text>
</comment>
<gene>
    <name evidence="3" type="ORF">TSPI_05291</name>
</gene>
<keyword evidence="4" id="KW-1185">Reference proteome</keyword>
<dbReference type="InterPro" id="IPR028150">
    <property type="entry name" value="Lustrin_cystein"/>
</dbReference>
<dbReference type="SUPFAM" id="SSF57362">
    <property type="entry name" value="BPTI-like"/>
    <property type="match status" value="3"/>
</dbReference>
<dbReference type="CDD" id="cd22593">
    <property type="entry name" value="Kunitz_conkunitzin"/>
    <property type="match status" value="1"/>
</dbReference>
<protein>
    <recommendedName>
        <fullName evidence="2">BPTI/Kunitz inhibitor domain-containing protein</fullName>
    </recommendedName>
</protein>
<dbReference type="PROSITE" id="PS50279">
    <property type="entry name" value="BPTI_KUNITZ_2"/>
    <property type="match status" value="3"/>
</dbReference>
<dbReference type="CDD" id="cd00109">
    <property type="entry name" value="Kunitz-type"/>
    <property type="match status" value="2"/>
</dbReference>
<dbReference type="PANTHER" id="PTHR46339">
    <property type="entry name" value="PROTEIN CBG15282-RELATED"/>
    <property type="match status" value="1"/>
</dbReference>
<feature type="domain" description="BPTI/Kunitz inhibitor" evidence="2">
    <location>
        <begin position="102"/>
        <end position="152"/>
    </location>
</feature>
<dbReference type="Gene3D" id="4.10.410.10">
    <property type="entry name" value="Pancreatic trypsin inhibitor Kunitz domain"/>
    <property type="match status" value="3"/>
</dbReference>
<dbReference type="Pfam" id="PF14625">
    <property type="entry name" value="Lustrin_cystein"/>
    <property type="match status" value="1"/>
</dbReference>
<name>A0ABR3KQT7_TRISP</name>
<dbReference type="InterPro" id="IPR053014">
    <property type="entry name" value="Cuticle_assoc_divergent"/>
</dbReference>
<feature type="transmembrane region" description="Helical" evidence="1">
    <location>
        <begin position="12"/>
        <end position="32"/>
    </location>
</feature>
<evidence type="ECO:0000259" key="2">
    <source>
        <dbReference type="PROSITE" id="PS50279"/>
    </source>
</evidence>
<dbReference type="EMBL" id="JBEUSY010000172">
    <property type="protein sequence ID" value="KAL1242983.1"/>
    <property type="molecule type" value="Genomic_DNA"/>
</dbReference>
<evidence type="ECO:0000313" key="3">
    <source>
        <dbReference type="EMBL" id="KAL1242983.1"/>
    </source>
</evidence>
<feature type="domain" description="BPTI/Kunitz inhibitor" evidence="2">
    <location>
        <begin position="157"/>
        <end position="207"/>
    </location>
</feature>
<evidence type="ECO:0000313" key="4">
    <source>
        <dbReference type="Proteomes" id="UP001558632"/>
    </source>
</evidence>
<dbReference type="InterPro" id="IPR036880">
    <property type="entry name" value="Kunitz_BPTI_sf"/>
</dbReference>
<keyword evidence="1" id="KW-0472">Membrane</keyword>
<proteinExistence type="predicted"/>
<keyword evidence="1" id="KW-1133">Transmembrane helix</keyword>
<dbReference type="Proteomes" id="UP001558632">
    <property type="component" value="Unassembled WGS sequence"/>
</dbReference>
<keyword evidence="1" id="KW-0812">Transmembrane</keyword>
<accession>A0ABR3KQT7</accession>
<evidence type="ECO:0000256" key="1">
    <source>
        <dbReference type="SAM" id="Phobius"/>
    </source>
</evidence>
<dbReference type="Pfam" id="PF00014">
    <property type="entry name" value="Kunitz_BPTI"/>
    <property type="match status" value="3"/>
</dbReference>
<dbReference type="InterPro" id="IPR002223">
    <property type="entry name" value="Kunitz_BPTI"/>
</dbReference>
<sequence length="362" mass="41215">MLYTVTTVRLNLLNLTLIFILPEIIFSLSIYLQNAGRNSQHEVDQNDKLEFNTQSTADLIQLPTTDIRTTDSLVPFPNYSTSIQQANHPNESYSSENLDMICKMPHEIGTGTFRIPRWYYNDITGRCESFYYSGQGGNENNFATFETCQMLCEVNPCMQPRDSGTGKGQIKRYYFNLYNRVCEPFEWTGTGGNRNNFANLESCRKSCPEYPNPCNFGLPLSSATGEYFHCGPSEYYETECPVNYFCHLGLSTETTVCCPEEEGTGHRCSSPLMIGVGGHLLQRWFFDETSEECKLFFYRGLRGNENNFATKVECENTCFANPCEDGLPYSNKDSIVKCQTDEDCLVNTTVIKDWKNKLQYAA</sequence>
<organism evidence="3 4">
    <name type="scientific">Trichinella spiralis</name>
    <name type="common">Trichina worm</name>
    <dbReference type="NCBI Taxonomy" id="6334"/>
    <lineage>
        <taxon>Eukaryota</taxon>
        <taxon>Metazoa</taxon>
        <taxon>Ecdysozoa</taxon>
        <taxon>Nematoda</taxon>
        <taxon>Enoplea</taxon>
        <taxon>Dorylaimia</taxon>
        <taxon>Trichinellida</taxon>
        <taxon>Trichinellidae</taxon>
        <taxon>Trichinella</taxon>
    </lineage>
</organism>
<dbReference type="SMART" id="SM00131">
    <property type="entry name" value="KU"/>
    <property type="match status" value="3"/>
</dbReference>